<proteinExistence type="predicted"/>
<feature type="compositionally biased region" description="Basic and acidic residues" evidence="3">
    <location>
        <begin position="86"/>
        <end position="103"/>
    </location>
</feature>
<dbReference type="GO" id="GO:0010811">
    <property type="term" value="P:positive regulation of cell-substrate adhesion"/>
    <property type="evidence" value="ECO:0007669"/>
    <property type="project" value="TreeGrafter"/>
</dbReference>
<dbReference type="AlphaFoldDB" id="A0A8X8BYE8"/>
<organism evidence="4 5">
    <name type="scientific">Polypterus senegalus</name>
    <name type="common">Senegal bichir</name>
    <dbReference type="NCBI Taxonomy" id="55291"/>
    <lineage>
        <taxon>Eukaryota</taxon>
        <taxon>Metazoa</taxon>
        <taxon>Chordata</taxon>
        <taxon>Craniata</taxon>
        <taxon>Vertebrata</taxon>
        <taxon>Euteleostomi</taxon>
        <taxon>Actinopterygii</taxon>
        <taxon>Polypteriformes</taxon>
        <taxon>Polypteridae</taxon>
        <taxon>Polypterus</taxon>
    </lineage>
</organism>
<dbReference type="PROSITE" id="PS51450">
    <property type="entry name" value="LRR"/>
    <property type="match status" value="1"/>
</dbReference>
<comment type="caution">
    <text evidence="4">The sequence shown here is derived from an EMBL/GenBank/DDBJ whole genome shotgun (WGS) entry which is preliminary data.</text>
</comment>
<name>A0A8X8BYE8_POLSE</name>
<accession>A0A8X8BYE8</accession>
<dbReference type="InterPro" id="IPR001611">
    <property type="entry name" value="Leu-rich_rpt"/>
</dbReference>
<dbReference type="Proteomes" id="UP000886611">
    <property type="component" value="Unassembled WGS sequence"/>
</dbReference>
<gene>
    <name evidence="4" type="primary">Ecm2_0</name>
    <name evidence="4" type="ORF">GTO96_0005242</name>
</gene>
<sequence>MKQSIQHEQADAITMEENLPVQMGSFKNFNSLESFYESLPESKGPNAIEPVPTAAHSWLHIDQGWEQDNTKLSKKDTDRKKRRKEKKIEKEKRKELLEARMEKEEDNISETKQEVYEKSTEELEEQEKWREEQEERRAEDDERNREQEEERLKMEEERKIEQDERQKEMDEKRTELDEEEDQHREQEDTRQGEKQHEQEVVAEEEEDEDEDDELRGDVFRMPRLPHTTPHHPSSLPPACVASEITLSCNNAKLSSIPPLMDPELKSLSLEGNAITSIPAAAFNGIPNLEWIDLSKNKLTSAEINPEAFTKLKKLKRLYMDGNLLVHVPLQLPSALEELKINENILQNIDEDSFQDLNRLVTLELEGNLLSEANVSPLAFKPLKNLLYLRLGRNHFRTIPQGLPPSLEEVYLENNLIEEISEAAFNCTRHLNVIVLRHNKIDESRIAPLAWINHMNLESIDLSYNKLFLVPSFLPKSLVHLVLVGNQIERIPGYVFGHMEPGLEYLYLSFNNLHDEGIDPVSFFGAYHSLIELFLDHNYLNSVPQGITEMKGLHFLRLNDNKIRNLTPESICNEFNDEDLNIVTLRIENNFIDTRKFSSTEFSCISSYSNIVLKPQKFK</sequence>
<feature type="region of interest" description="Disordered" evidence="3">
    <location>
        <begin position="37"/>
        <end position="214"/>
    </location>
</feature>
<feature type="non-terminal residue" evidence="4">
    <location>
        <position position="1"/>
    </location>
</feature>
<dbReference type="Pfam" id="PF13855">
    <property type="entry name" value="LRR_8"/>
    <property type="match status" value="3"/>
</dbReference>
<dbReference type="InterPro" id="IPR032675">
    <property type="entry name" value="LRR_dom_sf"/>
</dbReference>
<feature type="compositionally biased region" description="Basic and acidic residues" evidence="3">
    <location>
        <begin position="109"/>
        <end position="199"/>
    </location>
</feature>
<dbReference type="SMART" id="SM00369">
    <property type="entry name" value="LRR_TYP"/>
    <property type="match status" value="9"/>
</dbReference>
<dbReference type="InterPro" id="IPR043184">
    <property type="entry name" value="ECM2"/>
</dbReference>
<dbReference type="PANTHER" id="PTHR46544">
    <property type="entry name" value="EXTRACELLULAR MATRIX PROTEIN 2-RELATED"/>
    <property type="match status" value="1"/>
</dbReference>
<keyword evidence="2" id="KW-0677">Repeat</keyword>
<dbReference type="EMBL" id="JAATIS010000094">
    <property type="protein sequence ID" value="KAG2470864.1"/>
    <property type="molecule type" value="Genomic_DNA"/>
</dbReference>
<dbReference type="FunFam" id="3.80.10.10:FF:000284">
    <property type="entry name" value="extracellular matrix protein 2 isoform X1"/>
    <property type="match status" value="1"/>
</dbReference>
<evidence type="ECO:0000256" key="3">
    <source>
        <dbReference type="SAM" id="MobiDB-lite"/>
    </source>
</evidence>
<feature type="compositionally biased region" description="Acidic residues" evidence="3">
    <location>
        <begin position="200"/>
        <end position="214"/>
    </location>
</feature>
<evidence type="ECO:0000313" key="5">
    <source>
        <dbReference type="Proteomes" id="UP000886611"/>
    </source>
</evidence>
<reference evidence="4 5" key="1">
    <citation type="journal article" date="2021" name="Cell">
        <title>Tracing the genetic footprints of vertebrate landing in non-teleost ray-finned fishes.</title>
        <authorList>
            <person name="Bi X."/>
            <person name="Wang K."/>
            <person name="Yang L."/>
            <person name="Pan H."/>
            <person name="Jiang H."/>
            <person name="Wei Q."/>
            <person name="Fang M."/>
            <person name="Yu H."/>
            <person name="Zhu C."/>
            <person name="Cai Y."/>
            <person name="He Y."/>
            <person name="Gan X."/>
            <person name="Zeng H."/>
            <person name="Yu D."/>
            <person name="Zhu Y."/>
            <person name="Jiang H."/>
            <person name="Qiu Q."/>
            <person name="Yang H."/>
            <person name="Zhang Y.E."/>
            <person name="Wang W."/>
            <person name="Zhu M."/>
            <person name="He S."/>
            <person name="Zhang G."/>
        </authorList>
    </citation>
    <scope>NUCLEOTIDE SEQUENCE [LARGE SCALE GENOMIC DNA]</scope>
    <source>
        <strain evidence="4">Bchr_013</strain>
    </source>
</reference>
<protein>
    <submittedName>
        <fullName evidence="4">ECM2 protein</fullName>
    </submittedName>
</protein>
<feature type="non-terminal residue" evidence="4">
    <location>
        <position position="618"/>
    </location>
</feature>
<dbReference type="Gene3D" id="3.80.10.10">
    <property type="entry name" value="Ribonuclease Inhibitor"/>
    <property type="match status" value="2"/>
</dbReference>
<dbReference type="PANTHER" id="PTHR46544:SF1">
    <property type="entry name" value="EXTRACELLULAR MATRIX PROTEIN 2"/>
    <property type="match status" value="1"/>
</dbReference>
<evidence type="ECO:0000256" key="1">
    <source>
        <dbReference type="ARBA" id="ARBA00022614"/>
    </source>
</evidence>
<keyword evidence="1" id="KW-0433">Leucine-rich repeat</keyword>
<dbReference type="GO" id="GO:0070052">
    <property type="term" value="F:collagen V binding"/>
    <property type="evidence" value="ECO:0007669"/>
    <property type="project" value="TreeGrafter"/>
</dbReference>
<dbReference type="FunFam" id="3.80.10.10:FF:000772">
    <property type="entry name" value="Extracellular matrix protein 2"/>
    <property type="match status" value="1"/>
</dbReference>
<evidence type="ECO:0000313" key="4">
    <source>
        <dbReference type="EMBL" id="KAG2470864.1"/>
    </source>
</evidence>
<keyword evidence="5" id="KW-1185">Reference proteome</keyword>
<dbReference type="GO" id="GO:0031012">
    <property type="term" value="C:extracellular matrix"/>
    <property type="evidence" value="ECO:0007669"/>
    <property type="project" value="TreeGrafter"/>
</dbReference>
<dbReference type="InterPro" id="IPR003591">
    <property type="entry name" value="Leu-rich_rpt_typical-subtyp"/>
</dbReference>
<feature type="compositionally biased region" description="Basic and acidic residues" evidence="3">
    <location>
        <begin position="68"/>
        <end position="79"/>
    </location>
</feature>
<dbReference type="FunFam" id="3.80.10.10:FF:000130">
    <property type="entry name" value="extracellular matrix protein 2 isoform X1"/>
    <property type="match status" value="1"/>
</dbReference>
<evidence type="ECO:0000256" key="2">
    <source>
        <dbReference type="ARBA" id="ARBA00022737"/>
    </source>
</evidence>
<dbReference type="GO" id="GO:0008201">
    <property type="term" value="F:heparin binding"/>
    <property type="evidence" value="ECO:0007669"/>
    <property type="project" value="TreeGrafter"/>
</dbReference>
<dbReference type="GO" id="GO:0030198">
    <property type="term" value="P:extracellular matrix organization"/>
    <property type="evidence" value="ECO:0007669"/>
    <property type="project" value="TreeGrafter"/>
</dbReference>
<dbReference type="SUPFAM" id="SSF52058">
    <property type="entry name" value="L domain-like"/>
    <property type="match status" value="1"/>
</dbReference>